<dbReference type="PANTHER" id="PTHR22796:SF6">
    <property type="entry name" value="INTERFERON-INDUCED VERY LARGE GTPASE 1-RELATED"/>
    <property type="match status" value="1"/>
</dbReference>
<dbReference type="AlphaFoldDB" id="A0A9W7TVD7"/>
<proteinExistence type="predicted"/>
<evidence type="ECO:0000259" key="1">
    <source>
        <dbReference type="PROSITE" id="PS51717"/>
    </source>
</evidence>
<evidence type="ECO:0000313" key="2">
    <source>
        <dbReference type="EMBL" id="KAI7803002.1"/>
    </source>
</evidence>
<dbReference type="PROSITE" id="PS51717">
    <property type="entry name" value="G_VLIG"/>
    <property type="match status" value="1"/>
</dbReference>
<dbReference type="PANTHER" id="PTHR22796">
    <property type="entry name" value="URG4-RELATED"/>
    <property type="match status" value="1"/>
</dbReference>
<comment type="caution">
    <text evidence="2">The sequence shown here is derived from an EMBL/GenBank/DDBJ whole genome shotgun (WGS) entry which is preliminary data.</text>
</comment>
<sequence>MINIREQQHASHTSEFMEVFIKQTNSHDASMMFFFKWLRILLDEFTSADLSALQHKYNEKWSTVIQLKEKEKSKKLKDAQTRLERISADLQAATFGLEHIMREIGQIYESCSSVKKNKTDLQFDFSSLPSLAAEMMISGFPLELMDGDAAHVPVMWVTAVLDKLIQKLGDQRVFVLSVLGIQSSGKSTMLNAMFGLEFAVSAGRCTRGAFMQLIRVSEDMKHQMKFDYILDILQIVVQAFLRMKKVKLKPSCMFVHQNVSDITAGEKNMEGRRQLLDTLDEMTKLAAKDEGNFDAEYFSDVINFDVRHDVKYFAQLWEGSPPMAPPNPNYCENIQELKKTIMSQASKSAGMKLTDLCKRTEDLWEASLNEQFVFSFRNSLEVSAYRRLETEYGIWKETLHSTMLEIHNEQQTNIENKSIHDLKRELNEKRKEVKKSMSEFFEKDTDKRILFKWKCLFECKIKKFYEQIMRELKYIT</sequence>
<dbReference type="Pfam" id="PF25974">
    <property type="entry name" value="URGCP_9th"/>
    <property type="match status" value="1"/>
</dbReference>
<name>A0A9W7TVD7_TRIRA</name>
<dbReference type="Gene3D" id="3.40.50.300">
    <property type="entry name" value="P-loop containing nucleotide triphosphate hydrolases"/>
    <property type="match status" value="1"/>
</dbReference>
<dbReference type="GO" id="GO:0005525">
    <property type="term" value="F:GTP binding"/>
    <property type="evidence" value="ECO:0007669"/>
    <property type="project" value="InterPro"/>
</dbReference>
<dbReference type="InterPro" id="IPR027417">
    <property type="entry name" value="P-loop_NTPase"/>
</dbReference>
<dbReference type="Pfam" id="PF25683">
    <property type="entry name" value="URGCP_GTPase"/>
    <property type="match status" value="2"/>
</dbReference>
<evidence type="ECO:0000313" key="3">
    <source>
        <dbReference type="Proteomes" id="UP001059041"/>
    </source>
</evidence>
<dbReference type="EMBL" id="JAFHDT010000011">
    <property type="protein sequence ID" value="KAI7803002.1"/>
    <property type="molecule type" value="Genomic_DNA"/>
</dbReference>
<reference evidence="2" key="1">
    <citation type="submission" date="2021-02" db="EMBL/GenBank/DDBJ databases">
        <title>Comparative genomics reveals that relaxation of natural selection precedes convergent phenotypic evolution of cavefish.</title>
        <authorList>
            <person name="Peng Z."/>
        </authorList>
    </citation>
    <scope>NUCLEOTIDE SEQUENCE</scope>
    <source>
        <tissue evidence="2">Muscle</tissue>
    </source>
</reference>
<protein>
    <submittedName>
        <fullName evidence="2">Interferon-induced very large GTPase 1-like</fullName>
    </submittedName>
</protein>
<dbReference type="SUPFAM" id="SSF52540">
    <property type="entry name" value="P-loop containing nucleoside triphosphate hydrolases"/>
    <property type="match status" value="1"/>
</dbReference>
<accession>A0A9W7TVD7</accession>
<dbReference type="InterPro" id="IPR030383">
    <property type="entry name" value="G_VLIG_dom"/>
</dbReference>
<dbReference type="InterPro" id="IPR058641">
    <property type="entry name" value="GVIN1_dom"/>
</dbReference>
<gene>
    <name evidence="2" type="ORF">IRJ41_001452</name>
</gene>
<feature type="domain" description="VLIG-type G" evidence="1">
    <location>
        <begin position="170"/>
        <end position="364"/>
    </location>
</feature>
<dbReference type="Proteomes" id="UP001059041">
    <property type="component" value="Linkage Group LG11"/>
</dbReference>
<keyword evidence="3" id="KW-1185">Reference proteome</keyword>
<organism evidence="2 3">
    <name type="scientific">Triplophysa rosa</name>
    <name type="common">Cave loach</name>
    <dbReference type="NCBI Taxonomy" id="992332"/>
    <lineage>
        <taxon>Eukaryota</taxon>
        <taxon>Metazoa</taxon>
        <taxon>Chordata</taxon>
        <taxon>Craniata</taxon>
        <taxon>Vertebrata</taxon>
        <taxon>Euteleostomi</taxon>
        <taxon>Actinopterygii</taxon>
        <taxon>Neopterygii</taxon>
        <taxon>Teleostei</taxon>
        <taxon>Ostariophysi</taxon>
        <taxon>Cypriniformes</taxon>
        <taxon>Nemacheilidae</taxon>
        <taxon>Triplophysa</taxon>
    </lineage>
</organism>